<name>A0A2P2PYW4_RHIMU</name>
<organism evidence="2">
    <name type="scientific">Rhizophora mucronata</name>
    <name type="common">Asiatic mangrove</name>
    <dbReference type="NCBI Taxonomy" id="61149"/>
    <lineage>
        <taxon>Eukaryota</taxon>
        <taxon>Viridiplantae</taxon>
        <taxon>Streptophyta</taxon>
        <taxon>Embryophyta</taxon>
        <taxon>Tracheophyta</taxon>
        <taxon>Spermatophyta</taxon>
        <taxon>Magnoliopsida</taxon>
        <taxon>eudicotyledons</taxon>
        <taxon>Gunneridae</taxon>
        <taxon>Pentapetalae</taxon>
        <taxon>rosids</taxon>
        <taxon>fabids</taxon>
        <taxon>Malpighiales</taxon>
        <taxon>Rhizophoraceae</taxon>
        <taxon>Rhizophora</taxon>
    </lineage>
</organism>
<reference evidence="2" key="1">
    <citation type="submission" date="2018-02" db="EMBL/GenBank/DDBJ databases">
        <title>Rhizophora mucronata_Transcriptome.</title>
        <authorList>
            <person name="Meera S.P."/>
            <person name="Sreeshan A."/>
            <person name="Augustine A."/>
        </authorList>
    </citation>
    <scope>NUCLEOTIDE SEQUENCE</scope>
    <source>
        <tissue evidence="2">Leaf</tissue>
    </source>
</reference>
<proteinExistence type="predicted"/>
<sequence length="30" mass="3126">MYADYPGENSSLSTLKSASSQIKNYEGGGA</sequence>
<evidence type="ECO:0000313" key="2">
    <source>
        <dbReference type="EMBL" id="MBX59922.1"/>
    </source>
</evidence>
<accession>A0A2P2PYW4</accession>
<feature type="compositionally biased region" description="Low complexity" evidence="1">
    <location>
        <begin position="10"/>
        <end position="20"/>
    </location>
</feature>
<protein>
    <submittedName>
        <fullName evidence="2">Uncharacterized protein</fullName>
    </submittedName>
</protein>
<dbReference type="AlphaFoldDB" id="A0A2P2PYW4"/>
<evidence type="ECO:0000256" key="1">
    <source>
        <dbReference type="SAM" id="MobiDB-lite"/>
    </source>
</evidence>
<dbReference type="EMBL" id="GGEC01079438">
    <property type="protein sequence ID" value="MBX59922.1"/>
    <property type="molecule type" value="Transcribed_RNA"/>
</dbReference>
<feature type="region of interest" description="Disordered" evidence="1">
    <location>
        <begin position="1"/>
        <end position="30"/>
    </location>
</feature>